<proteinExistence type="predicted"/>
<evidence type="ECO:0000313" key="2">
    <source>
        <dbReference type="EMBL" id="TYA78416.1"/>
    </source>
</evidence>
<accession>A0A5D0I422</accession>
<dbReference type="InterPro" id="IPR021314">
    <property type="entry name" value="DUF2911"/>
</dbReference>
<dbReference type="Proteomes" id="UP000323930">
    <property type="component" value="Unassembled WGS sequence"/>
</dbReference>
<dbReference type="AlphaFoldDB" id="A0A5D0I422"/>
<keyword evidence="1" id="KW-0732">Signal</keyword>
<evidence type="ECO:0000256" key="1">
    <source>
        <dbReference type="SAM" id="SignalP"/>
    </source>
</evidence>
<dbReference type="RefSeq" id="WP_148541393.1">
    <property type="nucleotide sequence ID" value="NZ_VSDQ01000577.1"/>
</dbReference>
<dbReference type="EMBL" id="VSDQ01000577">
    <property type="protein sequence ID" value="TYA78416.1"/>
    <property type="molecule type" value="Genomic_DNA"/>
</dbReference>
<evidence type="ECO:0000313" key="3">
    <source>
        <dbReference type="Proteomes" id="UP000323930"/>
    </source>
</evidence>
<gene>
    <name evidence="2" type="ORF">FUA24_08650</name>
</gene>
<keyword evidence="3" id="KW-1185">Reference proteome</keyword>
<name>A0A5D0I422_9FLAO</name>
<protein>
    <submittedName>
        <fullName evidence="2">DUF2911 domain-containing protein</fullName>
    </submittedName>
</protein>
<dbReference type="Pfam" id="PF11138">
    <property type="entry name" value="DUF2911"/>
    <property type="match status" value="1"/>
</dbReference>
<sequence length="283" mass="31295">MKKLVLLFMAFATVSLVNAQVKTPQPSPSAKLIQTVGLTDVTIEYSRPGVKGRTIFGDLEPWGTIWRTGANKNTTVTFSDDVTFAGQDVKAGTYGLYTKLNSAKQWDVMLYADSNNWGTPQNWDDSKVVATAKVEVHEVPFNVETLAIDINQIKNDSAVLEIIWEKSYVAVPFTVPTDKKVSKSIKNVMSGPSADDYFASAVYYLEAGKDINKAVKWIDKAVDMSKEKPKFWVIHQQALIHAKAGNKKAAIAAAKSSLELSKKAKYQPYIAKNEKVLKEWGAL</sequence>
<comment type="caution">
    <text evidence="2">The sequence shown here is derived from an EMBL/GenBank/DDBJ whole genome shotgun (WGS) entry which is preliminary data.</text>
</comment>
<reference evidence="2 3" key="1">
    <citation type="submission" date="2019-08" db="EMBL/GenBank/DDBJ databases">
        <title>Seonamhaeicola sediminis sp. nov., isolated from marine sediment.</title>
        <authorList>
            <person name="Cao W.R."/>
        </authorList>
    </citation>
    <scope>NUCLEOTIDE SEQUENCE [LARGE SCALE GENOMIC DNA]</scope>
    <source>
        <strain evidence="2 3">B011</strain>
    </source>
</reference>
<feature type="chain" id="PRO_5022798154" evidence="1">
    <location>
        <begin position="20"/>
        <end position="283"/>
    </location>
</feature>
<feature type="signal peptide" evidence="1">
    <location>
        <begin position="1"/>
        <end position="19"/>
    </location>
</feature>
<dbReference type="OrthoDB" id="187854at2"/>
<organism evidence="2 3">
    <name type="scientific">Seonamhaeicola marinus</name>
    <dbReference type="NCBI Taxonomy" id="1912246"/>
    <lineage>
        <taxon>Bacteria</taxon>
        <taxon>Pseudomonadati</taxon>
        <taxon>Bacteroidota</taxon>
        <taxon>Flavobacteriia</taxon>
        <taxon>Flavobacteriales</taxon>
        <taxon>Flavobacteriaceae</taxon>
    </lineage>
</organism>